<dbReference type="Pfam" id="PF24124">
    <property type="entry name" value="YphA"/>
    <property type="match status" value="1"/>
</dbReference>
<dbReference type="Proteomes" id="UP000215224">
    <property type="component" value="Chromosome"/>
</dbReference>
<feature type="transmembrane region" description="Helical" evidence="1">
    <location>
        <begin position="160"/>
        <end position="179"/>
    </location>
</feature>
<sequence>MEGQYFYFVGWLSWVIVTFFFSDRKRRFQLSCIVLLVLSTSTIYASFLGFSWNGAFLILVVATFVYLVGTLKKRLLTHYFSISTVSLAYVCFSIFEIFDPVWVIFPRHWMLGFILLYICLIVFKKKNERYVYLLAGIIQGEIITIVLFRKIFSYSVIGDYFFWDIVAVSIAGLSLWLFFEQLTIYLDTFIQKHVKEKQG</sequence>
<gene>
    <name evidence="2" type="ORF">BC6307_13695</name>
</gene>
<evidence type="ECO:0000313" key="3">
    <source>
        <dbReference type="Proteomes" id="UP000215224"/>
    </source>
</evidence>
<dbReference type="PIRSF" id="PIRSF036710">
    <property type="entry name" value="YphA_Bacsu"/>
    <property type="match status" value="1"/>
</dbReference>
<dbReference type="AlphaFoldDB" id="A0A223KRZ3"/>
<dbReference type="KEGG" id="bcoh:BC6307_13695"/>
<feature type="transmembrane region" description="Helical" evidence="1">
    <location>
        <begin position="101"/>
        <end position="123"/>
    </location>
</feature>
<proteinExistence type="predicted"/>
<reference evidence="2 3" key="1">
    <citation type="submission" date="2016-12" db="EMBL/GenBank/DDBJ databases">
        <title>The whole genome sequencing and assembly of Bacillus cohnii DSM 6307T strain.</title>
        <authorList>
            <person name="Lee Y.-J."/>
            <person name="Yi H."/>
            <person name="Bahn Y.-S."/>
            <person name="Kim J.F."/>
            <person name="Lee D.-W."/>
        </authorList>
    </citation>
    <scope>NUCLEOTIDE SEQUENCE [LARGE SCALE GENOMIC DNA]</scope>
    <source>
        <strain evidence="2 3">DSM 6307</strain>
    </source>
</reference>
<dbReference type="EMBL" id="CP018866">
    <property type="protein sequence ID" value="AST92265.1"/>
    <property type="molecule type" value="Genomic_DNA"/>
</dbReference>
<organism evidence="2 3">
    <name type="scientific">Sutcliffiella cohnii</name>
    <dbReference type="NCBI Taxonomy" id="33932"/>
    <lineage>
        <taxon>Bacteria</taxon>
        <taxon>Bacillati</taxon>
        <taxon>Bacillota</taxon>
        <taxon>Bacilli</taxon>
        <taxon>Bacillales</taxon>
        <taxon>Bacillaceae</taxon>
        <taxon>Sutcliffiella</taxon>
    </lineage>
</organism>
<keyword evidence="1" id="KW-0812">Transmembrane</keyword>
<name>A0A223KRZ3_9BACI</name>
<evidence type="ECO:0000313" key="2">
    <source>
        <dbReference type="EMBL" id="AST92265.1"/>
    </source>
</evidence>
<feature type="transmembrane region" description="Helical" evidence="1">
    <location>
        <begin position="76"/>
        <end position="95"/>
    </location>
</feature>
<feature type="transmembrane region" description="Helical" evidence="1">
    <location>
        <begin position="52"/>
        <end position="69"/>
    </location>
</feature>
<keyword evidence="1" id="KW-1133">Transmembrane helix</keyword>
<accession>A0A223KRZ3</accession>
<keyword evidence="1" id="KW-0472">Membrane</keyword>
<protein>
    <submittedName>
        <fullName evidence="2">Uncharacterized protein</fullName>
    </submittedName>
</protein>
<feature type="transmembrane region" description="Helical" evidence="1">
    <location>
        <begin position="28"/>
        <end position="46"/>
    </location>
</feature>
<feature type="transmembrane region" description="Helical" evidence="1">
    <location>
        <begin position="130"/>
        <end position="148"/>
    </location>
</feature>
<dbReference type="InterPro" id="IPR014617">
    <property type="entry name" value="YphA_Bacsu"/>
</dbReference>
<feature type="transmembrane region" description="Helical" evidence="1">
    <location>
        <begin position="6"/>
        <end position="21"/>
    </location>
</feature>
<evidence type="ECO:0000256" key="1">
    <source>
        <dbReference type="SAM" id="Phobius"/>
    </source>
</evidence>
<dbReference type="STRING" id="1314751.GCA_001591425_04106"/>
<dbReference type="RefSeq" id="WP_066420186.1">
    <property type="nucleotide sequence ID" value="NZ_CP018866.1"/>
</dbReference>
<keyword evidence="3" id="KW-1185">Reference proteome</keyword>